<evidence type="ECO:0000313" key="2">
    <source>
        <dbReference type="EMBL" id="KAF9943776.1"/>
    </source>
</evidence>
<organism evidence="2 3">
    <name type="scientific">Mortierella alpina</name>
    <name type="common">Oleaginous fungus</name>
    <name type="synonym">Mortierella renispora</name>
    <dbReference type="NCBI Taxonomy" id="64518"/>
    <lineage>
        <taxon>Eukaryota</taxon>
        <taxon>Fungi</taxon>
        <taxon>Fungi incertae sedis</taxon>
        <taxon>Mucoromycota</taxon>
        <taxon>Mortierellomycotina</taxon>
        <taxon>Mortierellomycetes</taxon>
        <taxon>Mortierellales</taxon>
        <taxon>Mortierellaceae</taxon>
        <taxon>Mortierella</taxon>
    </lineage>
</organism>
<comment type="caution">
    <text evidence="2">The sequence shown here is derived from an EMBL/GenBank/DDBJ whole genome shotgun (WGS) entry which is preliminary data.</text>
</comment>
<feature type="compositionally biased region" description="Basic and acidic residues" evidence="1">
    <location>
        <begin position="156"/>
        <end position="181"/>
    </location>
</feature>
<proteinExistence type="predicted"/>
<dbReference type="OrthoDB" id="2437956at2759"/>
<accession>A0A9P6IPI9</accession>
<feature type="non-terminal residue" evidence="2">
    <location>
        <position position="206"/>
    </location>
</feature>
<gene>
    <name evidence="2" type="ORF">BGZ70_005440</name>
</gene>
<feature type="compositionally biased region" description="Basic and acidic residues" evidence="1">
    <location>
        <begin position="86"/>
        <end position="129"/>
    </location>
</feature>
<feature type="compositionally biased region" description="Basic and acidic residues" evidence="1">
    <location>
        <begin position="137"/>
        <end position="148"/>
    </location>
</feature>
<evidence type="ECO:0000313" key="3">
    <source>
        <dbReference type="Proteomes" id="UP000738359"/>
    </source>
</evidence>
<evidence type="ECO:0000256" key="1">
    <source>
        <dbReference type="SAM" id="MobiDB-lite"/>
    </source>
</evidence>
<dbReference type="Proteomes" id="UP000738359">
    <property type="component" value="Unassembled WGS sequence"/>
</dbReference>
<dbReference type="EMBL" id="JAAAHY010002898">
    <property type="protein sequence ID" value="KAF9943776.1"/>
    <property type="molecule type" value="Genomic_DNA"/>
</dbReference>
<keyword evidence="3" id="KW-1185">Reference proteome</keyword>
<name>A0A9P6IPI9_MORAP</name>
<dbReference type="AlphaFoldDB" id="A0A9P6IPI9"/>
<feature type="region of interest" description="Disordered" evidence="1">
    <location>
        <begin position="17"/>
        <end position="206"/>
    </location>
</feature>
<reference evidence="2" key="1">
    <citation type="journal article" date="2020" name="Fungal Divers.">
        <title>Resolving the Mortierellaceae phylogeny through synthesis of multi-gene phylogenetics and phylogenomics.</title>
        <authorList>
            <person name="Vandepol N."/>
            <person name="Liber J."/>
            <person name="Desiro A."/>
            <person name="Na H."/>
            <person name="Kennedy M."/>
            <person name="Barry K."/>
            <person name="Grigoriev I.V."/>
            <person name="Miller A.N."/>
            <person name="O'Donnell K."/>
            <person name="Stajich J.E."/>
            <person name="Bonito G."/>
        </authorList>
    </citation>
    <scope>NUCLEOTIDE SEQUENCE</scope>
    <source>
        <strain evidence="2">CK1249</strain>
    </source>
</reference>
<protein>
    <submittedName>
        <fullName evidence="2">Uncharacterized protein</fullName>
    </submittedName>
</protein>
<sequence length="206" mass="21994">MSFLGLSFKVREQGAIRRRAEHSAAAKHAPTKSDSAPQRTRVVTFPGHQHRATNTPVSNKGHRNAGNNVSLHAASEDDSVNTNAAPEEKSKDKAEPKPEIKPKDKAEPSPESKAKGDKTETDAPKENDPKPTPAPKDNTDGDAPKDNNDNGNGSKASDKEGDNKPTDRGDSKPTDKDDHNTKPTATGEDGRGRPTDNDNGPPKETA</sequence>